<dbReference type="SMART" id="SM00822">
    <property type="entry name" value="PKS_KR"/>
    <property type="match status" value="1"/>
</dbReference>
<evidence type="ECO:0000313" key="4">
    <source>
        <dbReference type="EMBL" id="XAD54196.1"/>
    </source>
</evidence>
<organism evidence="4 5">
    <name type="scientific">Salinicola lusitanus</name>
    <dbReference type="NCBI Taxonomy" id="1949085"/>
    <lineage>
        <taxon>Bacteria</taxon>
        <taxon>Pseudomonadati</taxon>
        <taxon>Pseudomonadota</taxon>
        <taxon>Gammaproteobacteria</taxon>
        <taxon>Oceanospirillales</taxon>
        <taxon>Halomonadaceae</taxon>
        <taxon>Salinicola</taxon>
    </lineage>
</organism>
<dbReference type="InterPro" id="IPR002347">
    <property type="entry name" value="SDR_fam"/>
</dbReference>
<evidence type="ECO:0000256" key="1">
    <source>
        <dbReference type="ARBA" id="ARBA00006484"/>
    </source>
</evidence>
<dbReference type="Pfam" id="PF13561">
    <property type="entry name" value="adh_short_C2"/>
    <property type="match status" value="1"/>
</dbReference>
<sequence length="276" mass="28704">MPSNLIRKITEFAFGSTKDNHMSLPLSGQTALVTGGSKGIGRAIAERLAADGATVALTYNSSKAGADEAVAAIEQAGGHAFALKVELLDASTIAPLFEQLDAELTKRYGSKTIDIVVNNAGGSGFGGLETATLESFDAMFGVFVRAPFFIVQAALSRLADGGRVINVSSAFATRPSPMASMYSMAKGSINTFTHSLAMELGPRGITANAVAPGWTRTDMNAAVRESAEMVSVIEADTALKRFGEPSDIAAVVAFLASEEGRWVTGQVIEASGGYKL</sequence>
<proteinExistence type="inferred from homology"/>
<evidence type="ECO:0000313" key="5">
    <source>
        <dbReference type="Proteomes" id="UP001453229"/>
    </source>
</evidence>
<evidence type="ECO:0000256" key="2">
    <source>
        <dbReference type="ARBA" id="ARBA00023002"/>
    </source>
</evidence>
<dbReference type="PANTHER" id="PTHR43639:SF1">
    <property type="entry name" value="SHORT-CHAIN DEHYDROGENASE_REDUCTASE FAMILY PROTEIN"/>
    <property type="match status" value="1"/>
</dbReference>
<dbReference type="PRINTS" id="PR00080">
    <property type="entry name" value="SDRFAMILY"/>
</dbReference>
<protein>
    <submittedName>
        <fullName evidence="4">SDR family oxidoreductase</fullName>
    </submittedName>
</protein>
<reference evidence="4 5" key="1">
    <citation type="submission" date="2024-04" db="EMBL/GenBank/DDBJ databases">
        <title>Salinicola lusitanus LLJ914,a marine bacterium isolated from the Okinawa Trough.</title>
        <authorList>
            <person name="Li J."/>
        </authorList>
    </citation>
    <scope>NUCLEOTIDE SEQUENCE [LARGE SCALE GENOMIC DNA]</scope>
    <source>
        <strain evidence="4 5">LLJ914</strain>
    </source>
</reference>
<dbReference type="SUPFAM" id="SSF51735">
    <property type="entry name" value="NAD(P)-binding Rossmann-fold domains"/>
    <property type="match status" value="1"/>
</dbReference>
<dbReference type="PANTHER" id="PTHR43639">
    <property type="entry name" value="OXIDOREDUCTASE, SHORT-CHAIN DEHYDROGENASE/REDUCTASE FAMILY (AFU_ORTHOLOGUE AFUA_5G02870)"/>
    <property type="match status" value="1"/>
</dbReference>
<dbReference type="Gene3D" id="3.40.50.720">
    <property type="entry name" value="NAD(P)-binding Rossmann-like Domain"/>
    <property type="match status" value="1"/>
</dbReference>
<name>A0ABZ3CSY4_9GAMM</name>
<dbReference type="RefSeq" id="WP_342594996.1">
    <property type="nucleotide sequence ID" value="NZ_CP151919.1"/>
</dbReference>
<keyword evidence="5" id="KW-1185">Reference proteome</keyword>
<feature type="domain" description="Ketoreductase" evidence="3">
    <location>
        <begin position="29"/>
        <end position="217"/>
    </location>
</feature>
<dbReference type="InterPro" id="IPR057326">
    <property type="entry name" value="KR_dom"/>
</dbReference>
<dbReference type="InterPro" id="IPR020904">
    <property type="entry name" value="Sc_DH/Rdtase_CS"/>
</dbReference>
<dbReference type="EMBL" id="CP151919">
    <property type="protein sequence ID" value="XAD54196.1"/>
    <property type="molecule type" value="Genomic_DNA"/>
</dbReference>
<dbReference type="PROSITE" id="PS00061">
    <property type="entry name" value="ADH_SHORT"/>
    <property type="match status" value="1"/>
</dbReference>
<keyword evidence="2" id="KW-0560">Oxidoreductase</keyword>
<dbReference type="InterPro" id="IPR036291">
    <property type="entry name" value="NAD(P)-bd_dom_sf"/>
</dbReference>
<gene>
    <name evidence="4" type="ORF">AAGT95_20610</name>
</gene>
<accession>A0ABZ3CSY4</accession>
<dbReference type="Proteomes" id="UP001453229">
    <property type="component" value="Chromosome"/>
</dbReference>
<dbReference type="PRINTS" id="PR00081">
    <property type="entry name" value="GDHRDH"/>
</dbReference>
<evidence type="ECO:0000259" key="3">
    <source>
        <dbReference type="SMART" id="SM00822"/>
    </source>
</evidence>
<comment type="similarity">
    <text evidence="1">Belongs to the short-chain dehydrogenases/reductases (SDR) family.</text>
</comment>